<evidence type="ECO:0000313" key="3">
    <source>
        <dbReference type="Proteomes" id="UP000006038"/>
    </source>
</evidence>
<reference evidence="2" key="1">
    <citation type="journal article" date="2013" name="Nat. Commun.">
        <title>Whole-genome sequencing of Oryza brachyantha reveals mechanisms underlying Oryza genome evolution.</title>
        <authorList>
            <person name="Chen J."/>
            <person name="Huang Q."/>
            <person name="Gao D."/>
            <person name="Wang J."/>
            <person name="Lang Y."/>
            <person name="Liu T."/>
            <person name="Li B."/>
            <person name="Bai Z."/>
            <person name="Luis Goicoechea J."/>
            <person name="Liang C."/>
            <person name="Chen C."/>
            <person name="Zhang W."/>
            <person name="Sun S."/>
            <person name="Liao Y."/>
            <person name="Zhang X."/>
            <person name="Yang L."/>
            <person name="Song C."/>
            <person name="Wang M."/>
            <person name="Shi J."/>
            <person name="Liu G."/>
            <person name="Liu J."/>
            <person name="Zhou H."/>
            <person name="Zhou W."/>
            <person name="Yu Q."/>
            <person name="An N."/>
            <person name="Chen Y."/>
            <person name="Cai Q."/>
            <person name="Wang B."/>
            <person name="Liu B."/>
            <person name="Min J."/>
            <person name="Huang Y."/>
            <person name="Wu H."/>
            <person name="Li Z."/>
            <person name="Zhang Y."/>
            <person name="Yin Y."/>
            <person name="Song W."/>
            <person name="Jiang J."/>
            <person name="Jackson S.A."/>
            <person name="Wing R.A."/>
            <person name="Wang J."/>
            <person name="Chen M."/>
        </authorList>
    </citation>
    <scope>NUCLEOTIDE SEQUENCE [LARGE SCALE GENOMIC DNA]</scope>
    <source>
        <strain evidence="2">cv. IRGC 101232</strain>
    </source>
</reference>
<organism evidence="2">
    <name type="scientific">Oryza brachyantha</name>
    <name type="common">malo sina</name>
    <dbReference type="NCBI Taxonomy" id="4533"/>
    <lineage>
        <taxon>Eukaryota</taxon>
        <taxon>Viridiplantae</taxon>
        <taxon>Streptophyta</taxon>
        <taxon>Embryophyta</taxon>
        <taxon>Tracheophyta</taxon>
        <taxon>Spermatophyta</taxon>
        <taxon>Magnoliopsida</taxon>
        <taxon>Liliopsida</taxon>
        <taxon>Poales</taxon>
        <taxon>Poaceae</taxon>
        <taxon>BOP clade</taxon>
        <taxon>Oryzoideae</taxon>
        <taxon>Oryzeae</taxon>
        <taxon>Oryzinae</taxon>
        <taxon>Oryza</taxon>
    </lineage>
</organism>
<dbReference type="AlphaFoldDB" id="J3LQV1"/>
<name>J3LQV1_ORYBR</name>
<sequence>IDEHVTCSATRPRCRPPTDSSTTSQDTYLVDQILVLVVYTYMAQRNSIWLCMHACVRTPTPIEAGVAAGPLHASGR</sequence>
<proteinExistence type="predicted"/>
<reference evidence="2" key="2">
    <citation type="submission" date="2013-04" db="UniProtKB">
        <authorList>
            <consortium name="EnsemblPlants"/>
        </authorList>
    </citation>
    <scope>IDENTIFICATION</scope>
</reference>
<dbReference type="Gramene" id="OB03G34270.1">
    <property type="protein sequence ID" value="OB03G34270.1"/>
    <property type="gene ID" value="OB03G34270"/>
</dbReference>
<dbReference type="EnsemblPlants" id="OB03G34270.1">
    <property type="protein sequence ID" value="OB03G34270.1"/>
    <property type="gene ID" value="OB03G34270"/>
</dbReference>
<feature type="region of interest" description="Disordered" evidence="1">
    <location>
        <begin position="1"/>
        <end position="24"/>
    </location>
</feature>
<dbReference type="HOGENOM" id="CLU_2661799_0_0_1"/>
<evidence type="ECO:0000256" key="1">
    <source>
        <dbReference type="SAM" id="MobiDB-lite"/>
    </source>
</evidence>
<keyword evidence="3" id="KW-1185">Reference proteome</keyword>
<protein>
    <submittedName>
        <fullName evidence="2">Uncharacterized protein</fullName>
    </submittedName>
</protein>
<evidence type="ECO:0000313" key="2">
    <source>
        <dbReference type="EnsemblPlants" id="OB03G34270.1"/>
    </source>
</evidence>
<dbReference type="Proteomes" id="UP000006038">
    <property type="component" value="Chromosome 3"/>
</dbReference>
<accession>J3LQV1</accession>